<dbReference type="EMBL" id="CP050266">
    <property type="protein sequence ID" value="QIR06944.1"/>
    <property type="molecule type" value="Genomic_DNA"/>
</dbReference>
<dbReference type="Proteomes" id="UP000501408">
    <property type="component" value="Chromosome 1"/>
</dbReference>
<evidence type="ECO:0000259" key="7">
    <source>
        <dbReference type="Pfam" id="PF06271"/>
    </source>
</evidence>
<dbReference type="Pfam" id="PF06271">
    <property type="entry name" value="RDD"/>
    <property type="match status" value="1"/>
</dbReference>
<evidence type="ECO:0000256" key="5">
    <source>
        <dbReference type="ARBA" id="ARBA00023136"/>
    </source>
</evidence>
<comment type="subcellular location">
    <subcellularLocation>
        <location evidence="1">Cell membrane</location>
        <topology evidence="1">Multi-pass membrane protein</topology>
    </subcellularLocation>
</comment>
<dbReference type="PANTHER" id="PTHR36115:SF10">
    <property type="entry name" value="RDD DOMAIN-CONTAINING PROTEIN"/>
    <property type="match status" value="1"/>
</dbReference>
<feature type="transmembrane region" description="Helical" evidence="6">
    <location>
        <begin position="67"/>
        <end position="89"/>
    </location>
</feature>
<feature type="transmembrane region" description="Helical" evidence="6">
    <location>
        <begin position="20"/>
        <end position="47"/>
    </location>
</feature>
<proteinExistence type="predicted"/>
<dbReference type="InterPro" id="IPR051791">
    <property type="entry name" value="Pra-immunoreactive"/>
</dbReference>
<protein>
    <submittedName>
        <fullName evidence="8">RDD family protein</fullName>
    </submittedName>
</protein>
<evidence type="ECO:0000256" key="3">
    <source>
        <dbReference type="ARBA" id="ARBA00022692"/>
    </source>
</evidence>
<dbReference type="PANTHER" id="PTHR36115">
    <property type="entry name" value="PROLINE-RICH ANTIGEN HOMOLOG-RELATED"/>
    <property type="match status" value="1"/>
</dbReference>
<evidence type="ECO:0000256" key="1">
    <source>
        <dbReference type="ARBA" id="ARBA00004651"/>
    </source>
</evidence>
<reference evidence="8 9" key="1">
    <citation type="submission" date="2020-03" db="EMBL/GenBank/DDBJ databases">
        <title>Genome mining reveals the biosynthetic pathways of PHA and ectoines of the halophilic strain Salinivibrio costicola M318 isolated from fermented shrimp paste.</title>
        <authorList>
            <person name="Doan T.V."/>
            <person name="Tran L.T."/>
            <person name="Trieu T.A."/>
            <person name="Nguyen Q.V."/>
            <person name="Quach T.N."/>
            <person name="Phi T.Q."/>
            <person name="Kumar S."/>
        </authorList>
    </citation>
    <scope>NUCLEOTIDE SEQUENCE [LARGE SCALE GENOMIC DNA]</scope>
    <source>
        <strain evidence="8 9">M318</strain>
    </source>
</reference>
<gene>
    <name evidence="8" type="ORF">HBA18_11575</name>
</gene>
<evidence type="ECO:0000313" key="9">
    <source>
        <dbReference type="Proteomes" id="UP000501408"/>
    </source>
</evidence>
<evidence type="ECO:0000256" key="4">
    <source>
        <dbReference type="ARBA" id="ARBA00022989"/>
    </source>
</evidence>
<evidence type="ECO:0000256" key="2">
    <source>
        <dbReference type="ARBA" id="ARBA00022475"/>
    </source>
</evidence>
<keyword evidence="3 6" id="KW-0812">Transmembrane</keyword>
<dbReference type="InterPro" id="IPR010432">
    <property type="entry name" value="RDD"/>
</dbReference>
<evidence type="ECO:0000313" key="8">
    <source>
        <dbReference type="EMBL" id="QIR06944.1"/>
    </source>
</evidence>
<keyword evidence="5 6" id="KW-0472">Membrane</keyword>
<keyword evidence="2" id="KW-1003">Cell membrane</keyword>
<organism evidence="8 9">
    <name type="scientific">Salinivibrio costicola</name>
    <name type="common">Vibrio costicola</name>
    <dbReference type="NCBI Taxonomy" id="51367"/>
    <lineage>
        <taxon>Bacteria</taxon>
        <taxon>Pseudomonadati</taxon>
        <taxon>Pseudomonadota</taxon>
        <taxon>Gammaproteobacteria</taxon>
        <taxon>Vibrionales</taxon>
        <taxon>Vibrionaceae</taxon>
        <taxon>Salinivibrio</taxon>
    </lineage>
</organism>
<sequence length="166" mass="18293">MQTSSIACPTAGFFRRLAVWVYDLLIVAALLMLAGGAVMAALAIAQALGMSMTPYQDASDFLTHHPIAQPLYTAYLACVICGFYGYFWCKAGQTLGMRAWRLRIQNADGSNIRPTQALIRLATACFGLGNLIVIFDKNNRAFQDHFAECDMIVLPKPAKTPKRKKQ</sequence>
<accession>A0ABX6K5X5</accession>
<evidence type="ECO:0000256" key="6">
    <source>
        <dbReference type="SAM" id="Phobius"/>
    </source>
</evidence>
<keyword evidence="9" id="KW-1185">Reference proteome</keyword>
<keyword evidence="4 6" id="KW-1133">Transmembrane helix</keyword>
<feature type="domain" description="RDD" evidence="7">
    <location>
        <begin position="10"/>
        <end position="147"/>
    </location>
</feature>
<dbReference type="RefSeq" id="WP_077662757.1">
    <property type="nucleotide sequence ID" value="NZ_CP050266.1"/>
</dbReference>
<name>A0ABX6K5X5_SALCS</name>